<keyword evidence="2" id="KW-1185">Reference proteome</keyword>
<organism evidence="1 2">
    <name type="scientific">Pleomassaria siparia CBS 279.74</name>
    <dbReference type="NCBI Taxonomy" id="1314801"/>
    <lineage>
        <taxon>Eukaryota</taxon>
        <taxon>Fungi</taxon>
        <taxon>Dikarya</taxon>
        <taxon>Ascomycota</taxon>
        <taxon>Pezizomycotina</taxon>
        <taxon>Dothideomycetes</taxon>
        <taxon>Pleosporomycetidae</taxon>
        <taxon>Pleosporales</taxon>
        <taxon>Pleomassariaceae</taxon>
        <taxon>Pleomassaria</taxon>
    </lineage>
</organism>
<dbReference type="EMBL" id="MU005776">
    <property type="protein sequence ID" value="KAF2706184.1"/>
    <property type="molecule type" value="Genomic_DNA"/>
</dbReference>
<name>A0A6G1K001_9PLEO</name>
<dbReference type="Proteomes" id="UP000799428">
    <property type="component" value="Unassembled WGS sequence"/>
</dbReference>
<reference evidence="1" key="1">
    <citation type="journal article" date="2020" name="Stud. Mycol.">
        <title>101 Dothideomycetes genomes: a test case for predicting lifestyles and emergence of pathogens.</title>
        <authorList>
            <person name="Haridas S."/>
            <person name="Albert R."/>
            <person name="Binder M."/>
            <person name="Bloem J."/>
            <person name="Labutti K."/>
            <person name="Salamov A."/>
            <person name="Andreopoulos B."/>
            <person name="Baker S."/>
            <person name="Barry K."/>
            <person name="Bills G."/>
            <person name="Bluhm B."/>
            <person name="Cannon C."/>
            <person name="Castanera R."/>
            <person name="Culley D."/>
            <person name="Daum C."/>
            <person name="Ezra D."/>
            <person name="Gonzalez J."/>
            <person name="Henrissat B."/>
            <person name="Kuo A."/>
            <person name="Liang C."/>
            <person name="Lipzen A."/>
            <person name="Lutzoni F."/>
            <person name="Magnuson J."/>
            <person name="Mondo S."/>
            <person name="Nolan M."/>
            <person name="Ohm R."/>
            <person name="Pangilinan J."/>
            <person name="Park H.-J."/>
            <person name="Ramirez L."/>
            <person name="Alfaro M."/>
            <person name="Sun H."/>
            <person name="Tritt A."/>
            <person name="Yoshinaga Y."/>
            <person name="Zwiers L.-H."/>
            <person name="Turgeon B."/>
            <person name="Goodwin S."/>
            <person name="Spatafora J."/>
            <person name="Crous P."/>
            <person name="Grigoriev I."/>
        </authorList>
    </citation>
    <scope>NUCLEOTIDE SEQUENCE</scope>
    <source>
        <strain evidence="1">CBS 279.74</strain>
    </source>
</reference>
<dbReference type="OrthoDB" id="3780845at2759"/>
<evidence type="ECO:0000313" key="2">
    <source>
        <dbReference type="Proteomes" id="UP000799428"/>
    </source>
</evidence>
<protein>
    <submittedName>
        <fullName evidence="1">Uncharacterized protein</fullName>
    </submittedName>
</protein>
<sequence>MARIAPLRLPKRPARTSLRHVGIPGGRDLLAVYFWWVRQRYYRAQTEMGDAPLEAATSVRTTEGDWEPLVPLPPPVKPALEDDLAARMDFQGLGAQFESSLDGGSIC</sequence>
<proteinExistence type="predicted"/>
<gene>
    <name evidence="1" type="ORF">K504DRAFT_505143</name>
</gene>
<accession>A0A6G1K001</accession>
<dbReference type="AlphaFoldDB" id="A0A6G1K001"/>
<evidence type="ECO:0000313" key="1">
    <source>
        <dbReference type="EMBL" id="KAF2706184.1"/>
    </source>
</evidence>